<dbReference type="AlphaFoldDB" id="A0A840AAZ5"/>
<dbReference type="InterPro" id="IPR036282">
    <property type="entry name" value="Glutathione-S-Trfase_C_sf"/>
</dbReference>
<accession>A0A840AAZ5</accession>
<proteinExistence type="predicted"/>
<keyword evidence="3" id="KW-1185">Reference proteome</keyword>
<dbReference type="PROSITE" id="PS50404">
    <property type="entry name" value="GST_NTER"/>
    <property type="match status" value="1"/>
</dbReference>
<evidence type="ECO:0000259" key="1">
    <source>
        <dbReference type="PROSITE" id="PS50404"/>
    </source>
</evidence>
<evidence type="ECO:0000313" key="2">
    <source>
        <dbReference type="EMBL" id="MBB3897410.1"/>
    </source>
</evidence>
<gene>
    <name evidence="2" type="ORF">GGQ83_000836</name>
</gene>
<dbReference type="GO" id="GO:0016740">
    <property type="term" value="F:transferase activity"/>
    <property type="evidence" value="ECO:0007669"/>
    <property type="project" value="UniProtKB-KW"/>
</dbReference>
<name>A0A840AAZ5_9PROT</name>
<dbReference type="Pfam" id="PF13417">
    <property type="entry name" value="GST_N_3"/>
    <property type="match status" value="1"/>
</dbReference>
<dbReference type="Gene3D" id="3.40.30.10">
    <property type="entry name" value="Glutaredoxin"/>
    <property type="match status" value="1"/>
</dbReference>
<comment type="caution">
    <text evidence="2">The sequence shown here is derived from an EMBL/GenBank/DDBJ whole genome shotgun (WGS) entry which is preliminary data.</text>
</comment>
<dbReference type="SUPFAM" id="SSF47616">
    <property type="entry name" value="GST C-terminal domain-like"/>
    <property type="match status" value="1"/>
</dbReference>
<dbReference type="SUPFAM" id="SSF52833">
    <property type="entry name" value="Thioredoxin-like"/>
    <property type="match status" value="1"/>
</dbReference>
<protein>
    <submittedName>
        <fullName evidence="2">Glutathione S-transferase</fullName>
    </submittedName>
</protein>
<keyword evidence="2" id="KW-0808">Transferase</keyword>
<sequence>MTLFFHPGSPYARIIRMLWRERGPALAEQEVTLRAADSALLPHNPVGRVPSLLLADGTLLSETLLILAHQGWLPRDNAGMARLGRVMGMLDGIAMWNRELRRVEHERAPGVIALEATRADRILASLDPARHDMASPEGIALASALGYGERRHTVWNWRAANPSLAPWFEAAARRPAFQATLPPVSGI</sequence>
<reference evidence="2 3" key="1">
    <citation type="submission" date="2020-08" db="EMBL/GenBank/DDBJ databases">
        <title>Genomic Encyclopedia of Type Strains, Phase IV (KMG-IV): sequencing the most valuable type-strain genomes for metagenomic binning, comparative biology and taxonomic classification.</title>
        <authorList>
            <person name="Goeker M."/>
        </authorList>
    </citation>
    <scope>NUCLEOTIDE SEQUENCE [LARGE SCALE GENOMIC DNA]</scope>
    <source>
        <strain evidence="2 3">DSM 19979</strain>
    </source>
</reference>
<dbReference type="InterPro" id="IPR036249">
    <property type="entry name" value="Thioredoxin-like_sf"/>
</dbReference>
<organism evidence="2 3">
    <name type="scientific">Roseococcus suduntuyensis</name>
    <dbReference type="NCBI Taxonomy" id="455361"/>
    <lineage>
        <taxon>Bacteria</taxon>
        <taxon>Pseudomonadati</taxon>
        <taxon>Pseudomonadota</taxon>
        <taxon>Alphaproteobacteria</taxon>
        <taxon>Acetobacterales</taxon>
        <taxon>Roseomonadaceae</taxon>
        <taxon>Roseococcus</taxon>
    </lineage>
</organism>
<feature type="domain" description="GST N-terminal" evidence="1">
    <location>
        <begin position="1"/>
        <end position="78"/>
    </location>
</feature>
<dbReference type="Gene3D" id="1.20.1050.10">
    <property type="match status" value="1"/>
</dbReference>
<dbReference type="InterPro" id="IPR004045">
    <property type="entry name" value="Glutathione_S-Trfase_N"/>
</dbReference>
<dbReference type="EMBL" id="JACIDJ010000001">
    <property type="protein sequence ID" value="MBB3897410.1"/>
    <property type="molecule type" value="Genomic_DNA"/>
</dbReference>
<evidence type="ECO:0000313" key="3">
    <source>
        <dbReference type="Proteomes" id="UP000553193"/>
    </source>
</evidence>
<dbReference type="Proteomes" id="UP000553193">
    <property type="component" value="Unassembled WGS sequence"/>
</dbReference>
<dbReference type="RefSeq" id="WP_184382328.1">
    <property type="nucleotide sequence ID" value="NZ_JACIDJ010000001.1"/>
</dbReference>